<dbReference type="AlphaFoldDB" id="A7NIY1"/>
<protein>
    <recommendedName>
        <fullName evidence="2">DUF218 domain-containing protein</fullName>
    </recommendedName>
</protein>
<keyword evidence="1" id="KW-1133">Transmembrane helix</keyword>
<keyword evidence="1" id="KW-0812">Transmembrane</keyword>
<name>A7NIY1_ROSCS</name>
<evidence type="ECO:0000259" key="2">
    <source>
        <dbReference type="Pfam" id="PF02698"/>
    </source>
</evidence>
<dbReference type="RefSeq" id="WP_012119868.1">
    <property type="nucleotide sequence ID" value="NC_009767.1"/>
</dbReference>
<dbReference type="GO" id="GO:0005886">
    <property type="term" value="C:plasma membrane"/>
    <property type="evidence" value="ECO:0007669"/>
    <property type="project" value="TreeGrafter"/>
</dbReference>
<dbReference type="Pfam" id="PF02698">
    <property type="entry name" value="DUF218"/>
    <property type="match status" value="1"/>
</dbReference>
<sequence>MSLYLSSGRRLPTRRIPGYETLVALILVLAIITIPFLAAPWLIVDDAVDTADAIIVLGGEAYPPNRTIHALALYHQHRAPVVVFTGGAPPGRPPETSSAQVARRLALARGLPPDVALLADGAQSTYDEAVLVRELVAAHGWRSLMIVTDPYHTRRAVRTFRTLIPNAHVTASAAPFLSPCADPWRCGARIWRYAASELVKMGFYRLYYGVPLS</sequence>
<dbReference type="Gene3D" id="3.40.50.620">
    <property type="entry name" value="HUPs"/>
    <property type="match status" value="1"/>
</dbReference>
<gene>
    <name evidence="3" type="ordered locus">Rcas_1343</name>
</gene>
<dbReference type="CDD" id="cd06259">
    <property type="entry name" value="YdcF-like"/>
    <property type="match status" value="1"/>
</dbReference>
<organism evidence="3 4">
    <name type="scientific">Roseiflexus castenholzii (strain DSM 13941 / HLO8)</name>
    <dbReference type="NCBI Taxonomy" id="383372"/>
    <lineage>
        <taxon>Bacteria</taxon>
        <taxon>Bacillati</taxon>
        <taxon>Chloroflexota</taxon>
        <taxon>Chloroflexia</taxon>
        <taxon>Chloroflexales</taxon>
        <taxon>Roseiflexineae</taxon>
        <taxon>Roseiflexaceae</taxon>
        <taxon>Roseiflexus</taxon>
    </lineage>
</organism>
<dbReference type="STRING" id="383372.Rcas_1343"/>
<dbReference type="PANTHER" id="PTHR30336:SF20">
    <property type="entry name" value="DUF218 DOMAIN-CONTAINING PROTEIN"/>
    <property type="match status" value="1"/>
</dbReference>
<dbReference type="eggNOG" id="COG1434">
    <property type="taxonomic scope" value="Bacteria"/>
</dbReference>
<dbReference type="KEGG" id="rca:Rcas_1343"/>
<feature type="domain" description="DUF218" evidence="2">
    <location>
        <begin position="52"/>
        <end position="174"/>
    </location>
</feature>
<dbReference type="HOGENOM" id="CLU_102863_1_0_0"/>
<dbReference type="InterPro" id="IPR014729">
    <property type="entry name" value="Rossmann-like_a/b/a_fold"/>
</dbReference>
<proteinExistence type="predicted"/>
<evidence type="ECO:0000313" key="4">
    <source>
        <dbReference type="Proteomes" id="UP000000263"/>
    </source>
</evidence>
<keyword evidence="1" id="KW-0472">Membrane</keyword>
<keyword evidence="4" id="KW-1185">Reference proteome</keyword>
<feature type="transmembrane region" description="Helical" evidence="1">
    <location>
        <begin position="21"/>
        <end position="43"/>
    </location>
</feature>
<dbReference type="OrthoDB" id="9782395at2"/>
<dbReference type="EMBL" id="CP000804">
    <property type="protein sequence ID" value="ABU57439.1"/>
    <property type="molecule type" value="Genomic_DNA"/>
</dbReference>
<evidence type="ECO:0000313" key="3">
    <source>
        <dbReference type="EMBL" id="ABU57439.1"/>
    </source>
</evidence>
<evidence type="ECO:0000256" key="1">
    <source>
        <dbReference type="SAM" id="Phobius"/>
    </source>
</evidence>
<dbReference type="InterPro" id="IPR003848">
    <property type="entry name" value="DUF218"/>
</dbReference>
<accession>A7NIY1</accession>
<dbReference type="Proteomes" id="UP000000263">
    <property type="component" value="Chromosome"/>
</dbReference>
<dbReference type="PANTHER" id="PTHR30336">
    <property type="entry name" value="INNER MEMBRANE PROTEIN, PROBABLE PERMEASE"/>
    <property type="match status" value="1"/>
</dbReference>
<dbReference type="InterPro" id="IPR051599">
    <property type="entry name" value="Cell_Envelope_Assoc"/>
</dbReference>
<reference evidence="3 4" key="1">
    <citation type="submission" date="2007-08" db="EMBL/GenBank/DDBJ databases">
        <title>Complete sequence of Roseiflexus castenholzii DSM 13941.</title>
        <authorList>
            <consortium name="US DOE Joint Genome Institute"/>
            <person name="Copeland A."/>
            <person name="Lucas S."/>
            <person name="Lapidus A."/>
            <person name="Barry K."/>
            <person name="Glavina del Rio T."/>
            <person name="Dalin E."/>
            <person name="Tice H."/>
            <person name="Pitluck S."/>
            <person name="Thompson L.S."/>
            <person name="Brettin T."/>
            <person name="Bruce D."/>
            <person name="Detter J.C."/>
            <person name="Han C."/>
            <person name="Tapia R."/>
            <person name="Schmutz J."/>
            <person name="Larimer F."/>
            <person name="Land M."/>
            <person name="Hauser L."/>
            <person name="Kyrpides N."/>
            <person name="Mikhailova N."/>
            <person name="Bryant D.A."/>
            <person name="Hanada S."/>
            <person name="Tsukatani Y."/>
            <person name="Richardson P."/>
        </authorList>
    </citation>
    <scope>NUCLEOTIDE SEQUENCE [LARGE SCALE GENOMIC DNA]</scope>
    <source>
        <strain evidence="4">DSM 13941 / HLO8</strain>
    </source>
</reference>